<comment type="caution">
    <text evidence="9">The sequence shown here is derived from an EMBL/GenBank/DDBJ whole genome shotgun (WGS) entry which is preliminary data.</text>
</comment>
<keyword evidence="2" id="KW-0547">Nucleotide-binding</keyword>
<proteinExistence type="predicted"/>
<evidence type="ECO:0008006" key="11">
    <source>
        <dbReference type="Google" id="ProtNLM"/>
    </source>
</evidence>
<reference evidence="9 10" key="1">
    <citation type="submission" date="2024-03" db="EMBL/GenBank/DDBJ databases">
        <authorList>
            <person name="Martinez-Hernandez J."/>
        </authorList>
    </citation>
    <scope>NUCLEOTIDE SEQUENCE [LARGE SCALE GENOMIC DNA]</scope>
</reference>
<evidence type="ECO:0000256" key="3">
    <source>
        <dbReference type="ARBA" id="ARBA00022821"/>
    </source>
</evidence>
<dbReference type="Gene3D" id="1.10.10.10">
    <property type="entry name" value="Winged helix-like DNA-binding domain superfamily/Winged helix DNA-binding domain"/>
    <property type="match status" value="1"/>
</dbReference>
<dbReference type="EMBL" id="CAXHTB010000007">
    <property type="protein sequence ID" value="CAL0310072.1"/>
    <property type="molecule type" value="Genomic_DNA"/>
</dbReference>
<evidence type="ECO:0000256" key="4">
    <source>
        <dbReference type="ARBA" id="ARBA00022840"/>
    </source>
</evidence>
<dbReference type="GO" id="GO:0006952">
    <property type="term" value="P:defense response"/>
    <property type="evidence" value="ECO:0007669"/>
    <property type="project" value="UniProtKB-KW"/>
</dbReference>
<dbReference type="Gene3D" id="3.40.50.300">
    <property type="entry name" value="P-loop containing nucleotide triphosphate hydrolases"/>
    <property type="match status" value="1"/>
</dbReference>
<dbReference type="GO" id="GO:0043531">
    <property type="term" value="F:ADP binding"/>
    <property type="evidence" value="ECO:0007669"/>
    <property type="project" value="InterPro"/>
</dbReference>
<feature type="domain" description="Disease resistance R13L4/SHOC-2-like LRR" evidence="8">
    <location>
        <begin position="564"/>
        <end position="775"/>
    </location>
</feature>
<organism evidence="9 10">
    <name type="scientific">Lupinus luteus</name>
    <name type="common">European yellow lupine</name>
    <dbReference type="NCBI Taxonomy" id="3873"/>
    <lineage>
        <taxon>Eukaryota</taxon>
        <taxon>Viridiplantae</taxon>
        <taxon>Streptophyta</taxon>
        <taxon>Embryophyta</taxon>
        <taxon>Tracheophyta</taxon>
        <taxon>Spermatophyta</taxon>
        <taxon>Magnoliopsida</taxon>
        <taxon>eudicotyledons</taxon>
        <taxon>Gunneridae</taxon>
        <taxon>Pentapetalae</taxon>
        <taxon>rosids</taxon>
        <taxon>fabids</taxon>
        <taxon>Fabales</taxon>
        <taxon>Fabaceae</taxon>
        <taxon>Papilionoideae</taxon>
        <taxon>50 kb inversion clade</taxon>
        <taxon>genistoids sensu lato</taxon>
        <taxon>core genistoids</taxon>
        <taxon>Genisteae</taxon>
        <taxon>Lupinus</taxon>
    </lineage>
</organism>
<feature type="domain" description="NB-ARC" evidence="5">
    <location>
        <begin position="176"/>
        <end position="349"/>
    </location>
</feature>
<evidence type="ECO:0000256" key="2">
    <source>
        <dbReference type="ARBA" id="ARBA00022741"/>
    </source>
</evidence>
<dbReference type="PANTHER" id="PTHR36766">
    <property type="entry name" value="PLANT BROAD-SPECTRUM MILDEW RESISTANCE PROTEIN RPW8"/>
    <property type="match status" value="1"/>
</dbReference>
<dbReference type="Pfam" id="PF23559">
    <property type="entry name" value="WHD_DRP"/>
    <property type="match status" value="1"/>
</dbReference>
<dbReference type="InterPro" id="IPR036388">
    <property type="entry name" value="WH-like_DNA-bd_sf"/>
</dbReference>
<feature type="domain" description="Disease resistance N-terminal" evidence="6">
    <location>
        <begin position="12"/>
        <end position="97"/>
    </location>
</feature>
<evidence type="ECO:0000259" key="7">
    <source>
        <dbReference type="Pfam" id="PF23559"/>
    </source>
</evidence>
<protein>
    <recommendedName>
        <fullName evidence="11">NB-ARC domain-containing protein</fullName>
    </recommendedName>
</protein>
<dbReference type="InterPro" id="IPR055414">
    <property type="entry name" value="LRR_R13L4/SHOC2-like"/>
</dbReference>
<dbReference type="Proteomes" id="UP001497480">
    <property type="component" value="Unassembled WGS sequence"/>
</dbReference>
<evidence type="ECO:0000256" key="1">
    <source>
        <dbReference type="ARBA" id="ARBA00022737"/>
    </source>
</evidence>
<accession>A0AAV1WLW6</accession>
<evidence type="ECO:0000313" key="9">
    <source>
        <dbReference type="EMBL" id="CAL0310072.1"/>
    </source>
</evidence>
<dbReference type="InterPro" id="IPR027417">
    <property type="entry name" value="P-loop_NTPase"/>
</dbReference>
<dbReference type="InterPro" id="IPR032675">
    <property type="entry name" value="LRR_dom_sf"/>
</dbReference>
<feature type="domain" description="Disease resistance protein winged helix" evidence="7">
    <location>
        <begin position="433"/>
        <end position="503"/>
    </location>
</feature>
<gene>
    <name evidence="9" type="ORF">LLUT_LOCUS11132</name>
</gene>
<evidence type="ECO:0000259" key="8">
    <source>
        <dbReference type="Pfam" id="PF23598"/>
    </source>
</evidence>
<dbReference type="SUPFAM" id="SSF52058">
    <property type="entry name" value="L domain-like"/>
    <property type="match status" value="1"/>
</dbReference>
<dbReference type="Gene3D" id="3.80.10.10">
    <property type="entry name" value="Ribonuclease Inhibitor"/>
    <property type="match status" value="1"/>
</dbReference>
<dbReference type="GO" id="GO:0051707">
    <property type="term" value="P:response to other organism"/>
    <property type="evidence" value="ECO:0007669"/>
    <property type="project" value="UniProtKB-ARBA"/>
</dbReference>
<dbReference type="InterPro" id="IPR041118">
    <property type="entry name" value="Rx_N"/>
</dbReference>
<dbReference type="Pfam" id="PF00931">
    <property type="entry name" value="NB-ARC"/>
    <property type="match status" value="1"/>
</dbReference>
<dbReference type="SUPFAM" id="SSF52540">
    <property type="entry name" value="P-loop containing nucleoside triphosphate hydrolases"/>
    <property type="match status" value="1"/>
</dbReference>
<dbReference type="Gene3D" id="1.20.5.4130">
    <property type="match status" value="1"/>
</dbReference>
<dbReference type="InterPro" id="IPR058922">
    <property type="entry name" value="WHD_DRP"/>
</dbReference>
<dbReference type="InterPro" id="IPR042197">
    <property type="entry name" value="Apaf_helical"/>
</dbReference>
<dbReference type="GO" id="GO:0005524">
    <property type="term" value="F:ATP binding"/>
    <property type="evidence" value="ECO:0007669"/>
    <property type="project" value="UniProtKB-KW"/>
</dbReference>
<keyword evidence="10" id="KW-1185">Reference proteome</keyword>
<dbReference type="Pfam" id="PF18052">
    <property type="entry name" value="Rx_N"/>
    <property type="match status" value="1"/>
</dbReference>
<dbReference type="Pfam" id="PF23598">
    <property type="entry name" value="LRR_14"/>
    <property type="match status" value="1"/>
</dbReference>
<sequence length="798" mass="91499">MAKSHPSFIADKLIAKIDSSHIYEASHHIGVYNDLQAFKESLISMKDWVPKLDLEKDQKYSTESFQREVKHVLYDFENLLDEFECERLQNEVANSHVNSITKVTRFFSTSNSFVFGLRMAKQIKQLDHRLSRTKPGRGKFGLKMAALVNTEEDQRNRSLKSLYYTSPHVIIRREEDKEIIIKLLMDQNPCGDDHQSLSVIPIVGMAGLGKTILAYSVCIDQRICQSFSFKMWLSLSHDFNFLQVVAQIIQYATGTLVEVEEQHINELRNMLQKQKFLLVLDNVQNENEDSDEWDEFRNLMSSGMEGSKILLTTRSHSIASMMGTIPSHNLKGLSMEDSWFLFEKYAFKEGEENKFPNLIKVGREIVNKCGGVPLAIRSIGSRLFTKYEIHDWEFMRDSEIWDLVGDNFILPALRLSYVHMPSHLKRCFEFFSLYPNEFVFHSSEVASLWAALGLLPSPNKDETLIDVANQCLLELMSRSFLHGFVNFGTSYYFQIHDLVIDLARSIAEEECYMVSSNTQNVPKNVQHLSFGEPLLGVTTKSVAVRTILFPIEGVGASNEAFLNMCVSRCRYLRILDLSDSTYETLPWSTSKLRHLRFLSLERNEKIKRVPDSICKLYNLQVLNLVGCTKLEILPKGLRNLISLRQLGITTKEAILPEDDIANMNSLEIINIESCENLESLFIGINLPTLRTLTVSKCRSLKTLPLDINHFPRLETLLVDNCGCLELVKGPHDRSSNLRLKAIRLHSLPQLLTLPCWLQESTNTLLSLLIVDCKNLEIIIEEPEDLKEEEEEEYMEGEQ</sequence>
<dbReference type="InterPro" id="IPR002182">
    <property type="entry name" value="NB-ARC"/>
</dbReference>
<evidence type="ECO:0000259" key="6">
    <source>
        <dbReference type="Pfam" id="PF18052"/>
    </source>
</evidence>
<dbReference type="PRINTS" id="PR00364">
    <property type="entry name" value="DISEASERSIST"/>
</dbReference>
<dbReference type="AlphaFoldDB" id="A0AAV1WLW6"/>
<evidence type="ECO:0000313" key="10">
    <source>
        <dbReference type="Proteomes" id="UP001497480"/>
    </source>
</evidence>
<keyword evidence="3" id="KW-0611">Plant defense</keyword>
<keyword evidence="1" id="KW-0677">Repeat</keyword>
<evidence type="ECO:0000259" key="5">
    <source>
        <dbReference type="Pfam" id="PF00931"/>
    </source>
</evidence>
<dbReference type="PANTHER" id="PTHR36766:SF61">
    <property type="entry name" value="NB-ARC DOMAIN DISEASE RESISTANCE PROTEIN"/>
    <property type="match status" value="1"/>
</dbReference>
<dbReference type="Gene3D" id="1.10.8.430">
    <property type="entry name" value="Helical domain of apoptotic protease-activating factors"/>
    <property type="match status" value="1"/>
</dbReference>
<name>A0AAV1WLW6_LUPLU</name>
<keyword evidence="4" id="KW-0067">ATP-binding</keyword>